<reference evidence="4 5" key="1">
    <citation type="submission" date="2015-01" db="EMBL/GenBank/DDBJ databases">
        <title>Enhanced salinomycin production by adjusting the supply of polyketide extender units in Streptomyce albus DSM 41398.</title>
        <authorList>
            <person name="Lu C."/>
        </authorList>
    </citation>
    <scope>NUCLEOTIDE SEQUENCE [LARGE SCALE GENOMIC DNA]</scope>
    <source>
        <strain evidence="5">ATCC 21838 / DSM 41398 / FERM P-419 / JCM 4703 / NBRC 107858</strain>
    </source>
</reference>
<dbReference type="SMART" id="SM00116">
    <property type="entry name" value="CBS"/>
    <property type="match status" value="1"/>
</dbReference>
<dbReference type="Gene3D" id="3.10.580.10">
    <property type="entry name" value="CBS-domain"/>
    <property type="match status" value="1"/>
</dbReference>
<protein>
    <recommendedName>
        <fullName evidence="3">CBS domain-containing protein</fullName>
    </recommendedName>
</protein>
<keyword evidence="1" id="KW-0129">CBS domain</keyword>
<keyword evidence="5" id="KW-1185">Reference proteome</keyword>
<evidence type="ECO:0000313" key="5">
    <source>
        <dbReference type="Proteomes" id="UP000031523"/>
    </source>
</evidence>
<dbReference type="EMBL" id="CP010519">
    <property type="protein sequence ID" value="AJE85579.1"/>
    <property type="molecule type" value="Genomic_DNA"/>
</dbReference>
<evidence type="ECO:0000256" key="1">
    <source>
        <dbReference type="PROSITE-ProRule" id="PRU00703"/>
    </source>
</evidence>
<dbReference type="InterPro" id="IPR046342">
    <property type="entry name" value="CBS_dom_sf"/>
</dbReference>
<dbReference type="KEGG" id="sals:SLNWT_5203"/>
<proteinExistence type="predicted"/>
<dbReference type="SUPFAM" id="SSF54631">
    <property type="entry name" value="CBS-domain pair"/>
    <property type="match status" value="1"/>
</dbReference>
<sequence>MTRAWTVRGGQFREREEQALGDGLVIAGWEELGDLSSCESVSDVGILLARDYPDTTSGTVDNWKHQLWRFITMKTGDLVVMPRKYLAVVGVGRLTGDYEYRKNAEPGFRHVRRVEWIRTNVDRAAIGGDLRDSMGAFLTIRELSRRNAAARVQNLAETGNDPGYDGGIEPPADLEGLEHDVQQDGTRQLTARDLIGLWGWQRRTGDLIDFVDQELAQRGLHVEPHFTEVQLDGLVTVSPLDPPDRDAASDDLPPTDEEDSTTRTAQDRSGEADLSWRIGSLPFVTQVVTVRIEDALSRAITRMVEGDFSQLPVVNHHNVLRGVITWESIARAQLGGRAGTVKGALDPHPRTARKQEELFVRLGDVQHRGFLIVVDEENVVNGILTATDLSGQLKLRVEPCTLLEEVERRLRRLTSRLADQELPDKARTKRARGENFTLGQYKFIVEKDNCWAKLGWPYEQDDMADRLKTVADYRNRMAHWDVDAPEQDAGALTAKRQLLKLLKIIDRDPTP</sequence>
<dbReference type="Pfam" id="PF00571">
    <property type="entry name" value="CBS"/>
    <property type="match status" value="1"/>
</dbReference>
<evidence type="ECO:0000259" key="3">
    <source>
        <dbReference type="PROSITE" id="PS51371"/>
    </source>
</evidence>
<feature type="domain" description="CBS" evidence="3">
    <location>
        <begin position="283"/>
        <end position="339"/>
    </location>
</feature>
<dbReference type="Proteomes" id="UP000031523">
    <property type="component" value="Chromosome"/>
</dbReference>
<name>A0A0B5EUX7_STRA4</name>
<gene>
    <name evidence="4" type="ORF">SLNWT_5203</name>
</gene>
<accession>A0A0B5EUX7</accession>
<evidence type="ECO:0000313" key="4">
    <source>
        <dbReference type="EMBL" id="AJE85579.1"/>
    </source>
</evidence>
<feature type="region of interest" description="Disordered" evidence="2">
    <location>
        <begin position="236"/>
        <end position="271"/>
    </location>
</feature>
<dbReference type="InterPro" id="IPR000644">
    <property type="entry name" value="CBS_dom"/>
</dbReference>
<dbReference type="AlphaFoldDB" id="A0A0B5EUX7"/>
<evidence type="ECO:0000256" key="2">
    <source>
        <dbReference type="SAM" id="MobiDB-lite"/>
    </source>
</evidence>
<organism evidence="4 5">
    <name type="scientific">Streptomyces albus (strain ATCC 21838 / DSM 41398 / FERM P-419 / JCM 4703 / NBRC 107858)</name>
    <dbReference type="NCBI Taxonomy" id="1081613"/>
    <lineage>
        <taxon>Bacteria</taxon>
        <taxon>Bacillati</taxon>
        <taxon>Actinomycetota</taxon>
        <taxon>Actinomycetes</taxon>
        <taxon>Kitasatosporales</taxon>
        <taxon>Streptomycetaceae</taxon>
        <taxon>Streptomyces</taxon>
    </lineage>
</organism>
<dbReference type="PROSITE" id="PS51371">
    <property type="entry name" value="CBS"/>
    <property type="match status" value="1"/>
</dbReference>
<dbReference type="CDD" id="cd02205">
    <property type="entry name" value="CBS_pair_SF"/>
    <property type="match status" value="1"/>
</dbReference>